<dbReference type="Gene3D" id="3.40.50.300">
    <property type="entry name" value="P-loop containing nucleotide triphosphate hydrolases"/>
    <property type="match status" value="1"/>
</dbReference>
<accession>A0A643BPD9</accession>
<feature type="region of interest" description="Disordered" evidence="3">
    <location>
        <begin position="221"/>
        <end position="273"/>
    </location>
</feature>
<evidence type="ECO:0000256" key="1">
    <source>
        <dbReference type="ARBA" id="ARBA00022741"/>
    </source>
</evidence>
<protein>
    <submittedName>
        <fullName evidence="4">Uncharacterized protein</fullName>
    </submittedName>
</protein>
<organism evidence="4 5">
    <name type="scientific">Balaenoptera physalus</name>
    <name type="common">Fin whale</name>
    <name type="synonym">Balaena physalus</name>
    <dbReference type="NCBI Taxonomy" id="9770"/>
    <lineage>
        <taxon>Eukaryota</taxon>
        <taxon>Metazoa</taxon>
        <taxon>Chordata</taxon>
        <taxon>Craniata</taxon>
        <taxon>Vertebrata</taxon>
        <taxon>Euteleostomi</taxon>
        <taxon>Mammalia</taxon>
        <taxon>Eutheria</taxon>
        <taxon>Laurasiatheria</taxon>
        <taxon>Artiodactyla</taxon>
        <taxon>Whippomorpha</taxon>
        <taxon>Cetacea</taxon>
        <taxon>Mysticeti</taxon>
        <taxon>Balaenopteridae</taxon>
        <taxon>Balaenoptera</taxon>
    </lineage>
</organism>
<dbReference type="GO" id="GO:0007165">
    <property type="term" value="P:signal transduction"/>
    <property type="evidence" value="ECO:0007669"/>
    <property type="project" value="InterPro"/>
</dbReference>
<name>A0A643BPD9_BALPH</name>
<dbReference type="PANTHER" id="PTHR24070">
    <property type="entry name" value="RAS, DI-RAS, AND RHEB FAMILY MEMBERS OF SMALL GTPASE SUPERFAMILY"/>
    <property type="match status" value="1"/>
</dbReference>
<dbReference type="InterPro" id="IPR027417">
    <property type="entry name" value="P-loop_NTPase"/>
</dbReference>
<dbReference type="EMBL" id="SGJD01006920">
    <property type="protein sequence ID" value="KAB0389588.1"/>
    <property type="molecule type" value="Genomic_DNA"/>
</dbReference>
<feature type="compositionally biased region" description="Polar residues" evidence="3">
    <location>
        <begin position="254"/>
        <end position="264"/>
    </location>
</feature>
<keyword evidence="5" id="KW-1185">Reference proteome</keyword>
<dbReference type="GO" id="GO:0016020">
    <property type="term" value="C:membrane"/>
    <property type="evidence" value="ECO:0007669"/>
    <property type="project" value="InterPro"/>
</dbReference>
<dbReference type="SMART" id="SM00173">
    <property type="entry name" value="RAS"/>
    <property type="match status" value="1"/>
</dbReference>
<dbReference type="Proteomes" id="UP000437017">
    <property type="component" value="Unassembled WGS sequence"/>
</dbReference>
<dbReference type="GO" id="GO:0003924">
    <property type="term" value="F:GTPase activity"/>
    <property type="evidence" value="ECO:0007669"/>
    <property type="project" value="InterPro"/>
</dbReference>
<proteinExistence type="predicted"/>
<evidence type="ECO:0000256" key="3">
    <source>
        <dbReference type="SAM" id="MobiDB-lite"/>
    </source>
</evidence>
<sequence>MTEYKLVVGARGAGRSALTIQLIQNHFVDEYHPTIEDSHRKQVVIDGEMHPGHSGPGGVEQHADLAHAHPGGLPLFAINHTKSFKGQILRGHPLVQVSCPATLGGLPSALCMSWVQPSPQPTGRLTPSPLQGADRVGEGIGRHAQGAGGEQVRPGHVYCGVSADPGPGPQLWHPLRGDFSQEVPGEQELHPAPPRSSSHCPLSLDAGQPLWLWLQLQDPLGPSGTPLPEDVEVPGESCPDQAGPVTLGPRGLYPQSSKWSQSAQPPRRSWGSC</sequence>
<gene>
    <name evidence="4" type="ORF">E2I00_002529</name>
</gene>
<evidence type="ECO:0000256" key="2">
    <source>
        <dbReference type="ARBA" id="ARBA00023134"/>
    </source>
</evidence>
<evidence type="ECO:0000313" key="4">
    <source>
        <dbReference type="EMBL" id="KAB0389588.1"/>
    </source>
</evidence>
<dbReference type="Pfam" id="PF00071">
    <property type="entry name" value="Ras"/>
    <property type="match status" value="1"/>
</dbReference>
<dbReference type="OrthoDB" id="9835436at2759"/>
<keyword evidence="2" id="KW-0342">GTP-binding</keyword>
<keyword evidence="1" id="KW-0547">Nucleotide-binding</keyword>
<dbReference type="SUPFAM" id="SSF52540">
    <property type="entry name" value="P-loop containing nucleoside triphosphate hydrolases"/>
    <property type="match status" value="1"/>
</dbReference>
<dbReference type="InterPro" id="IPR020849">
    <property type="entry name" value="Small_GTPase_Ras-type"/>
</dbReference>
<reference evidence="4 5" key="1">
    <citation type="journal article" date="2019" name="PLoS ONE">
        <title>Genomic analyses reveal an absence of contemporary introgressive admixture between fin whales and blue whales, despite known hybrids.</title>
        <authorList>
            <person name="Westbury M.V."/>
            <person name="Petersen B."/>
            <person name="Lorenzen E.D."/>
        </authorList>
    </citation>
    <scope>NUCLEOTIDE SEQUENCE [LARGE SCALE GENOMIC DNA]</scope>
    <source>
        <strain evidence="4">FinWhale-01</strain>
    </source>
</reference>
<comment type="caution">
    <text evidence="4">The sequence shown here is derived from an EMBL/GenBank/DDBJ whole genome shotgun (WGS) entry which is preliminary data.</text>
</comment>
<dbReference type="AlphaFoldDB" id="A0A643BPD9"/>
<dbReference type="GO" id="GO:0005525">
    <property type="term" value="F:GTP binding"/>
    <property type="evidence" value="ECO:0007669"/>
    <property type="project" value="UniProtKB-KW"/>
</dbReference>
<evidence type="ECO:0000313" key="5">
    <source>
        <dbReference type="Proteomes" id="UP000437017"/>
    </source>
</evidence>
<dbReference type="InterPro" id="IPR001806">
    <property type="entry name" value="Small_GTPase"/>
</dbReference>